<evidence type="ECO:0000313" key="2">
    <source>
        <dbReference type="Proteomes" id="UP000296049"/>
    </source>
</evidence>
<dbReference type="Proteomes" id="UP000296049">
    <property type="component" value="Unassembled WGS sequence"/>
</dbReference>
<gene>
    <name evidence="1" type="ORF">Anapl_06210</name>
</gene>
<accession>R0L3C4</accession>
<organism evidence="1 2">
    <name type="scientific">Anas platyrhynchos</name>
    <name type="common">Mallard</name>
    <name type="synonym">Anas boschas</name>
    <dbReference type="NCBI Taxonomy" id="8839"/>
    <lineage>
        <taxon>Eukaryota</taxon>
        <taxon>Metazoa</taxon>
        <taxon>Chordata</taxon>
        <taxon>Craniata</taxon>
        <taxon>Vertebrata</taxon>
        <taxon>Euteleostomi</taxon>
        <taxon>Archelosauria</taxon>
        <taxon>Archosauria</taxon>
        <taxon>Dinosauria</taxon>
        <taxon>Saurischia</taxon>
        <taxon>Theropoda</taxon>
        <taxon>Coelurosauria</taxon>
        <taxon>Aves</taxon>
        <taxon>Neognathae</taxon>
        <taxon>Galloanserae</taxon>
        <taxon>Anseriformes</taxon>
        <taxon>Anatidae</taxon>
        <taxon>Anatinae</taxon>
        <taxon>Anas</taxon>
    </lineage>
</organism>
<reference evidence="2" key="1">
    <citation type="journal article" date="2013" name="Nat. Genet.">
        <title>The duck genome and transcriptome provide insight into an avian influenza virus reservoir species.</title>
        <authorList>
            <person name="Huang Y."/>
            <person name="Li Y."/>
            <person name="Burt D.W."/>
            <person name="Chen H."/>
            <person name="Zhang Y."/>
            <person name="Qian W."/>
            <person name="Kim H."/>
            <person name="Gan S."/>
            <person name="Zhao Y."/>
            <person name="Li J."/>
            <person name="Yi K."/>
            <person name="Feng H."/>
            <person name="Zhu P."/>
            <person name="Li B."/>
            <person name="Liu Q."/>
            <person name="Fairley S."/>
            <person name="Magor K.E."/>
            <person name="Du Z."/>
            <person name="Hu X."/>
            <person name="Goodman L."/>
            <person name="Tafer H."/>
            <person name="Vignal A."/>
            <person name="Lee T."/>
            <person name="Kim K.W."/>
            <person name="Sheng Z."/>
            <person name="An Y."/>
            <person name="Searle S."/>
            <person name="Herrero J."/>
            <person name="Groenen M.A."/>
            <person name="Crooijmans R.P."/>
            <person name="Faraut T."/>
            <person name="Cai Q."/>
            <person name="Webster R.G."/>
            <person name="Aldridge J.R."/>
            <person name="Warren W.C."/>
            <person name="Bartschat S."/>
            <person name="Kehr S."/>
            <person name="Marz M."/>
            <person name="Stadler P.F."/>
            <person name="Smith J."/>
            <person name="Kraus R.H."/>
            <person name="Zhao Y."/>
            <person name="Ren L."/>
            <person name="Fei J."/>
            <person name="Morisson M."/>
            <person name="Kaiser P."/>
            <person name="Griffin D.K."/>
            <person name="Rao M."/>
            <person name="Pitel F."/>
            <person name="Wang J."/>
            <person name="Li N."/>
        </authorList>
    </citation>
    <scope>NUCLEOTIDE SEQUENCE [LARGE SCALE GENOMIC DNA]</scope>
</reference>
<dbReference type="AlphaFoldDB" id="R0L3C4"/>
<protein>
    <submittedName>
        <fullName evidence="1">Uncharacterized protein</fullName>
    </submittedName>
</protein>
<evidence type="ECO:0000313" key="1">
    <source>
        <dbReference type="EMBL" id="EOB00094.1"/>
    </source>
</evidence>
<keyword evidence="2" id="KW-1185">Reference proteome</keyword>
<dbReference type="EMBL" id="KB743235">
    <property type="protein sequence ID" value="EOB00094.1"/>
    <property type="molecule type" value="Genomic_DNA"/>
</dbReference>
<name>R0L3C4_ANAPL</name>
<proteinExistence type="predicted"/>
<sequence length="107" mass="11837">MLPPADNGLEKELKFLSGNLSYAFTFEGNPVQRDISAFSRDERRPTGRPAFAFQGQIPYDTFLNHSRECRTAADTPALSQASVQGPFLPENSGDTCFPSMEGQYLKS</sequence>